<reference evidence="1 2" key="1">
    <citation type="journal article" date="2023" name="G3 (Bethesda)">
        <title>A chromosome-length genome assembly and annotation of blackberry (Rubus argutus, cv. 'Hillquist').</title>
        <authorList>
            <person name="Bruna T."/>
            <person name="Aryal R."/>
            <person name="Dudchenko O."/>
            <person name="Sargent D.J."/>
            <person name="Mead D."/>
            <person name="Buti M."/>
            <person name="Cavallini A."/>
            <person name="Hytonen T."/>
            <person name="Andres J."/>
            <person name="Pham M."/>
            <person name="Weisz D."/>
            <person name="Mascagni F."/>
            <person name="Usai G."/>
            <person name="Natali L."/>
            <person name="Bassil N."/>
            <person name="Fernandez G.E."/>
            <person name="Lomsadze A."/>
            <person name="Armour M."/>
            <person name="Olukolu B."/>
            <person name="Poorten T."/>
            <person name="Britton C."/>
            <person name="Davik J."/>
            <person name="Ashrafi H."/>
            <person name="Aiden E.L."/>
            <person name="Borodovsky M."/>
            <person name="Worthington M."/>
        </authorList>
    </citation>
    <scope>NUCLEOTIDE SEQUENCE [LARGE SCALE GENOMIC DNA]</scope>
    <source>
        <strain evidence="1">PI 553951</strain>
    </source>
</reference>
<gene>
    <name evidence="1" type="ORF">M0R45_014813</name>
</gene>
<organism evidence="1 2">
    <name type="scientific">Rubus argutus</name>
    <name type="common">Southern blackberry</name>
    <dbReference type="NCBI Taxonomy" id="59490"/>
    <lineage>
        <taxon>Eukaryota</taxon>
        <taxon>Viridiplantae</taxon>
        <taxon>Streptophyta</taxon>
        <taxon>Embryophyta</taxon>
        <taxon>Tracheophyta</taxon>
        <taxon>Spermatophyta</taxon>
        <taxon>Magnoliopsida</taxon>
        <taxon>eudicotyledons</taxon>
        <taxon>Gunneridae</taxon>
        <taxon>Pentapetalae</taxon>
        <taxon>rosids</taxon>
        <taxon>fabids</taxon>
        <taxon>Rosales</taxon>
        <taxon>Rosaceae</taxon>
        <taxon>Rosoideae</taxon>
        <taxon>Rosoideae incertae sedis</taxon>
        <taxon>Rubus</taxon>
    </lineage>
</organism>
<dbReference type="Proteomes" id="UP001457282">
    <property type="component" value="Unassembled WGS sequence"/>
</dbReference>
<dbReference type="AlphaFoldDB" id="A0AAW1XPV7"/>
<dbReference type="EMBL" id="JBEDUW010000003">
    <property type="protein sequence ID" value="KAK9938053.1"/>
    <property type="molecule type" value="Genomic_DNA"/>
</dbReference>
<proteinExistence type="predicted"/>
<accession>A0AAW1XPV7</accession>
<keyword evidence="2" id="KW-1185">Reference proteome</keyword>
<name>A0AAW1XPV7_RUBAR</name>
<evidence type="ECO:0000313" key="1">
    <source>
        <dbReference type="EMBL" id="KAK9938053.1"/>
    </source>
</evidence>
<evidence type="ECO:0000313" key="2">
    <source>
        <dbReference type="Proteomes" id="UP001457282"/>
    </source>
</evidence>
<sequence>MGARDCDELGIYSSCYCVHGEGMRRNNHGFGSSCHGLWTLLFRGIGKGCEGTAEEGGCLGILCREGGYGRAEG</sequence>
<protein>
    <submittedName>
        <fullName evidence="1">Uncharacterized protein</fullName>
    </submittedName>
</protein>
<comment type="caution">
    <text evidence="1">The sequence shown here is derived from an EMBL/GenBank/DDBJ whole genome shotgun (WGS) entry which is preliminary data.</text>
</comment>